<dbReference type="Gene3D" id="3.40.50.300">
    <property type="entry name" value="P-loop containing nucleotide triphosphate hydrolases"/>
    <property type="match status" value="1"/>
</dbReference>
<dbReference type="PANTHER" id="PTHR19871">
    <property type="entry name" value="BETA TRANSDUCIN-RELATED PROTEIN"/>
    <property type="match status" value="1"/>
</dbReference>
<dbReference type="Pfam" id="PF25469">
    <property type="entry name" value="WHD_NWD1"/>
    <property type="match status" value="1"/>
</dbReference>
<proteinExistence type="predicted"/>
<dbReference type="SMART" id="SM00320">
    <property type="entry name" value="WD40"/>
    <property type="match status" value="3"/>
</dbReference>
<dbReference type="InterPro" id="IPR027417">
    <property type="entry name" value="P-loop_NTPase"/>
</dbReference>
<dbReference type="InterPro" id="IPR052752">
    <property type="entry name" value="NACHT-WD_repeat"/>
</dbReference>
<dbReference type="InterPro" id="IPR001680">
    <property type="entry name" value="WD40_rpt"/>
</dbReference>
<dbReference type="PROSITE" id="PS50082">
    <property type="entry name" value="WD_REPEATS_2"/>
    <property type="match status" value="1"/>
</dbReference>
<dbReference type="Gene3D" id="1.25.40.370">
    <property type="match status" value="1"/>
</dbReference>
<dbReference type="EMBL" id="JAODUP010000339">
    <property type="protein sequence ID" value="KAK2152117.1"/>
    <property type="molecule type" value="Genomic_DNA"/>
</dbReference>
<dbReference type="SUPFAM" id="SSF52540">
    <property type="entry name" value="P-loop containing nucleoside triphosphate hydrolases"/>
    <property type="match status" value="1"/>
</dbReference>
<feature type="region of interest" description="Disordered" evidence="4">
    <location>
        <begin position="1"/>
        <end position="30"/>
    </location>
</feature>
<gene>
    <name evidence="6" type="ORF">LSH36_339g02004</name>
</gene>
<dbReference type="Pfam" id="PF00400">
    <property type="entry name" value="WD40"/>
    <property type="match status" value="1"/>
</dbReference>
<dbReference type="InterPro" id="IPR011044">
    <property type="entry name" value="Quino_amine_DH_bsu"/>
</dbReference>
<dbReference type="Pfam" id="PF13191">
    <property type="entry name" value="AAA_16"/>
    <property type="match status" value="1"/>
</dbReference>
<organism evidence="6 7">
    <name type="scientific">Paralvinella palmiformis</name>
    <dbReference type="NCBI Taxonomy" id="53620"/>
    <lineage>
        <taxon>Eukaryota</taxon>
        <taxon>Metazoa</taxon>
        <taxon>Spiralia</taxon>
        <taxon>Lophotrochozoa</taxon>
        <taxon>Annelida</taxon>
        <taxon>Polychaeta</taxon>
        <taxon>Sedentaria</taxon>
        <taxon>Canalipalpata</taxon>
        <taxon>Terebellida</taxon>
        <taxon>Terebelliformia</taxon>
        <taxon>Alvinellidae</taxon>
        <taxon>Paralvinella</taxon>
    </lineage>
</organism>
<feature type="repeat" description="WD" evidence="3">
    <location>
        <begin position="1076"/>
        <end position="1117"/>
    </location>
</feature>
<accession>A0AAD9JG36</accession>
<feature type="domain" description="NACHT" evidence="5">
    <location>
        <begin position="520"/>
        <end position="656"/>
    </location>
</feature>
<dbReference type="PANTHER" id="PTHR19871:SF14">
    <property type="entry name" value="DUF4062 DOMAIN-CONTAINING PROTEIN"/>
    <property type="match status" value="1"/>
</dbReference>
<evidence type="ECO:0000259" key="5">
    <source>
        <dbReference type="PROSITE" id="PS50837"/>
    </source>
</evidence>
<keyword evidence="2" id="KW-0677">Repeat</keyword>
<dbReference type="PROSITE" id="PS50294">
    <property type="entry name" value="WD_REPEATS_REGION"/>
    <property type="match status" value="1"/>
</dbReference>
<comment type="caution">
    <text evidence="6">The sequence shown here is derived from an EMBL/GenBank/DDBJ whole genome shotgun (WGS) entry which is preliminary data.</text>
</comment>
<evidence type="ECO:0000256" key="3">
    <source>
        <dbReference type="PROSITE-ProRule" id="PRU00221"/>
    </source>
</evidence>
<sequence>MGSGTSKPKGTQIATTVQAAAKLKRKNSRRSKLSRKVSELSVISRRSLGDIRRTNGLEPTLEMVESVEDESIGILHILSGNPNYGYEAKPKIIRIFTSSTFTDTFHERNRLMVDVYPKLKDFCQEYGYQFQVVDMRWGVREESENDHLAVELCMQELKNCQKLSVGPNFVVSSLMFRSHLFSSCIIALHWETPNLQQSFLSHKYGYRPFPRVIPADEFDLLTDEVTEEEEMLIDNWFLLDENLVPPAYVLQPISSHFPNFLSNDAKARSKAKNAWWDVFCKLQNVLVRGAKENLKDPQKIHSYIMSVTERELEGGILNAVETEKHCLWFRRQFTDIEKAPENQQLSRYTEIKSGDSLALNEVKSAFQNLIKIQMPSKLSANRIYNYPIHWDKEKGINPDDPKHLQYLSTLCNDFLLSMKHMIQTGIEKAEKDYCLDSMTSEILEHSIFRHQSTRLFSGRYALLKFVWDALQIFIKFVLEAGHRASCLATDIYWKAVEKLLTILKQPTLEIHDYVSGTNGLPLIIVGGSGCGKTSVLAVVMTESWQWLDGRGAIVYRFLGTTEESSFIKPLLRTLNKQLSSVYNVSDMSKKYYKSEEMKILVQGFTRLLRKASKDKPLVLILDSLDHLDTSDGGRQLEWLPRQLPANVKIILSMRPDEKYGVFPRCKTIFTEPSCYRIVPEFTLSEAKDLIRAFLIMKDRVLTPLQHQCCSSPLYLKLALDESMRWHSYDPPQVTRLYSSISAMVSAFFKRLEKQHGQTLVSFALAFFTAAQNGLSEIEMEDLLSLNDPVLNDVYQYWIPPVRRLPPLLWVRIKSDLESYLSKRSIAGIQVYMWSYRQFSVTCQECYLANTTSNVLCHTLLAEYFMGIWANVPKPYKDKTNQVKEAHRFVAKQPVQFDNKEYNLRKLSQLPYHLVKACKLDFLKRDVVCNYEFLLAKISAVGVSSVLQDLKMAQMAFPTDEDIAIVLETLQLSRHAIQRHPKELAGQLIGRLHINVAANERVLSQAKEMLSAKQLDNDSIPMVATLVEMLEKVILYQNLKYQNLLGLLSQARQSSISVIVPHTACLIKPGGQLLHNLSAHHETINTLTVTSKGNILITGADDNTVKISDVCSGEVLMSCLIDSDIMYISLYPDDSRLVASTIQGSVYVIDVAVGTSILKRDNVGGVNQTNLPLTVCQPNKGSLVVVLVTQKKVITLHYDTLNYITSCDNDLELESKEAGRLMLIQSCKGYVIFVARYSNFVWIVSLKDAKTLIVKKHVAFERPAKVSRHREMISAICLIPDQKQAIICSGQVNDVYLMCLDSGNITTKISGYCRNRILDISYSSKEGLDYFTRKDYVGTLNRKTGERKIRFPHPCTVRKVISCNNRHVITLGEDNIIRIWDKMMHSFSPDVSEFSGKVTVQSRASMNSFVSILDTFADHFDQDAADIKGMLTTEDVKNYWTQDLEHVAFTDDITTRFFQMPSERYLLVTQNGVDPDIASRQFTQCVTIWDLDHLQCVRRFFPPWQTVYIQEVISMDKLLFTDVGKDGSPLYTLDISGKTFKPEMTYNGLETIKMGATVVVLADIKCVIAESSSGNLCLYDIEKGEVTLTLKPQTEPVLIGNFNFSNLKVCLIGNFNFSNLKVCLIGNFNFSNLKLIGGYLIAVHSQRYLCCWCVPSGTIAWQTDLGQHTIGLCDQTQPESSQVITIHNTQDDKYIIVVTDLTKAEGHGKASQSVAVFDLESGNYKSSLNRSPTKEFDYKLTLLRLGKEKLLQLMVLTGTGSAFLLDEVSLGKYPNCHLVNKERTKCVTWCTEDKEEHLVLWKLEGSKLKSLGGFTLDEQLNCVYLLPYDTGSGIIVSTATGLVRLDFSGANVVHSTTTTNPTKDPDYFSHQDLNIKMEIEVAE</sequence>
<dbReference type="InterPro" id="IPR057588">
    <property type="entry name" value="NWD1/2-like_WH"/>
</dbReference>
<evidence type="ECO:0000256" key="1">
    <source>
        <dbReference type="ARBA" id="ARBA00022574"/>
    </source>
</evidence>
<keyword evidence="1 3" id="KW-0853">WD repeat</keyword>
<evidence type="ECO:0000256" key="2">
    <source>
        <dbReference type="ARBA" id="ARBA00022737"/>
    </source>
</evidence>
<evidence type="ECO:0000256" key="4">
    <source>
        <dbReference type="SAM" id="MobiDB-lite"/>
    </source>
</evidence>
<feature type="compositionally biased region" description="Polar residues" evidence="4">
    <location>
        <begin position="1"/>
        <end position="18"/>
    </location>
</feature>
<dbReference type="SUPFAM" id="SSF50998">
    <property type="entry name" value="Quinoprotein alcohol dehydrogenase-like"/>
    <property type="match status" value="1"/>
</dbReference>
<dbReference type="InterPro" id="IPR041664">
    <property type="entry name" value="AAA_16"/>
</dbReference>
<dbReference type="InterPro" id="IPR015943">
    <property type="entry name" value="WD40/YVTN_repeat-like_dom_sf"/>
</dbReference>
<dbReference type="PROSITE" id="PS50837">
    <property type="entry name" value="NACHT"/>
    <property type="match status" value="1"/>
</dbReference>
<protein>
    <recommendedName>
        <fullName evidence="5">NACHT domain-containing protein</fullName>
    </recommendedName>
</protein>
<evidence type="ECO:0000313" key="7">
    <source>
        <dbReference type="Proteomes" id="UP001208570"/>
    </source>
</evidence>
<name>A0AAD9JG36_9ANNE</name>
<reference evidence="6" key="1">
    <citation type="journal article" date="2023" name="Mol. Biol. Evol.">
        <title>Third-Generation Sequencing Reveals the Adaptive Role of the Epigenome in Three Deep-Sea Polychaetes.</title>
        <authorList>
            <person name="Perez M."/>
            <person name="Aroh O."/>
            <person name="Sun Y."/>
            <person name="Lan Y."/>
            <person name="Juniper S.K."/>
            <person name="Young C.R."/>
            <person name="Angers B."/>
            <person name="Qian P.Y."/>
        </authorList>
    </citation>
    <scope>NUCLEOTIDE SEQUENCE</scope>
    <source>
        <strain evidence="6">P08H-3</strain>
    </source>
</reference>
<keyword evidence="7" id="KW-1185">Reference proteome</keyword>
<dbReference type="InterPro" id="IPR007111">
    <property type="entry name" value="NACHT_NTPase"/>
</dbReference>
<dbReference type="InterPro" id="IPR011047">
    <property type="entry name" value="Quinoprotein_ADH-like_sf"/>
</dbReference>
<dbReference type="Proteomes" id="UP001208570">
    <property type="component" value="Unassembled WGS sequence"/>
</dbReference>
<evidence type="ECO:0000313" key="6">
    <source>
        <dbReference type="EMBL" id="KAK2152117.1"/>
    </source>
</evidence>
<dbReference type="Gene3D" id="2.130.10.10">
    <property type="entry name" value="YVTN repeat-like/Quinoprotein amine dehydrogenase"/>
    <property type="match status" value="2"/>
</dbReference>
<dbReference type="SUPFAM" id="SSF50969">
    <property type="entry name" value="YVTN repeat-like/Quinoprotein amine dehydrogenase"/>
    <property type="match status" value="1"/>
</dbReference>